<dbReference type="Pfam" id="PF05368">
    <property type="entry name" value="NmrA"/>
    <property type="match status" value="1"/>
</dbReference>
<dbReference type="InterPro" id="IPR051609">
    <property type="entry name" value="NmrA/Isoflavone_reductase-like"/>
</dbReference>
<dbReference type="PANTHER" id="PTHR47706:SF11">
    <property type="entry name" value="ISOFLAVONE REDUCTASE FAMILY PROTEIN (AFU_ORTHOLOGUE AFUA_1G12510)"/>
    <property type="match status" value="1"/>
</dbReference>
<dbReference type="GO" id="GO:0016491">
    <property type="term" value="F:oxidoreductase activity"/>
    <property type="evidence" value="ECO:0007669"/>
    <property type="project" value="UniProtKB-KW"/>
</dbReference>
<keyword evidence="1" id="KW-0521">NADP</keyword>
<dbReference type="InterPro" id="IPR036291">
    <property type="entry name" value="NAD(P)-bd_dom_sf"/>
</dbReference>
<evidence type="ECO:0000313" key="5">
    <source>
        <dbReference type="Proteomes" id="UP001210925"/>
    </source>
</evidence>
<proteinExistence type="predicted"/>
<sequence length="289" mass="31351">MAFETVAVVGATGNLGVSIAKAVIAKKLKVKIVTRQDTLASKKELLDEFKSHGAEIVVADFKSIDSLAAALKGVQVVISATGGAALGEQIQLIDAAKKAGVSRFYPSEYGIDDVEYPTKHPIIDAKVSIRKHAEAAGLQTVVAFTGFFAEWALSPFYAVDFATSTIEIVGDGNAKIGGWSIPQIGQVVAESINHATTSKTDKIIYLRAQGLVFTYNELLAEHEKQTGTKWTKKYITIDEAKKRLDGADPYAEFGTYLRTWQAQGYGLSKENHAKEFNITPTTFAQIFKK</sequence>
<keyword evidence="5" id="KW-1185">Reference proteome</keyword>
<dbReference type="Proteomes" id="UP001210925">
    <property type="component" value="Unassembled WGS sequence"/>
</dbReference>
<dbReference type="SUPFAM" id="SSF51735">
    <property type="entry name" value="NAD(P)-binding Rossmann-fold domains"/>
    <property type="match status" value="1"/>
</dbReference>
<name>A0AAD5UA29_9FUNG</name>
<protein>
    <recommendedName>
        <fullName evidence="3">NmrA-like domain-containing protein</fullName>
    </recommendedName>
</protein>
<evidence type="ECO:0000256" key="1">
    <source>
        <dbReference type="ARBA" id="ARBA00022857"/>
    </source>
</evidence>
<dbReference type="AlphaFoldDB" id="A0AAD5UA29"/>
<organism evidence="4 5">
    <name type="scientific">Boothiomyces macroporosus</name>
    <dbReference type="NCBI Taxonomy" id="261099"/>
    <lineage>
        <taxon>Eukaryota</taxon>
        <taxon>Fungi</taxon>
        <taxon>Fungi incertae sedis</taxon>
        <taxon>Chytridiomycota</taxon>
        <taxon>Chytridiomycota incertae sedis</taxon>
        <taxon>Chytridiomycetes</taxon>
        <taxon>Rhizophydiales</taxon>
        <taxon>Terramycetaceae</taxon>
        <taxon>Boothiomyces</taxon>
    </lineage>
</organism>
<comment type="caution">
    <text evidence="4">The sequence shown here is derived from an EMBL/GenBank/DDBJ whole genome shotgun (WGS) entry which is preliminary data.</text>
</comment>
<feature type="domain" description="NmrA-like" evidence="3">
    <location>
        <begin position="4"/>
        <end position="244"/>
    </location>
</feature>
<dbReference type="CDD" id="cd05259">
    <property type="entry name" value="PCBER_SDR_a"/>
    <property type="match status" value="1"/>
</dbReference>
<gene>
    <name evidence="4" type="ORF">HK103_001861</name>
</gene>
<evidence type="ECO:0000313" key="4">
    <source>
        <dbReference type="EMBL" id="KAJ3252059.1"/>
    </source>
</evidence>
<dbReference type="InterPro" id="IPR045312">
    <property type="entry name" value="PCBER-like"/>
</dbReference>
<dbReference type="Gene3D" id="3.90.25.10">
    <property type="entry name" value="UDP-galactose 4-epimerase, domain 1"/>
    <property type="match status" value="1"/>
</dbReference>
<dbReference type="EMBL" id="JADGKB010000156">
    <property type="protein sequence ID" value="KAJ3252059.1"/>
    <property type="molecule type" value="Genomic_DNA"/>
</dbReference>
<evidence type="ECO:0000256" key="2">
    <source>
        <dbReference type="ARBA" id="ARBA00023002"/>
    </source>
</evidence>
<evidence type="ECO:0000259" key="3">
    <source>
        <dbReference type="Pfam" id="PF05368"/>
    </source>
</evidence>
<accession>A0AAD5UA29</accession>
<dbReference type="Gene3D" id="3.40.50.720">
    <property type="entry name" value="NAD(P)-binding Rossmann-like Domain"/>
    <property type="match status" value="1"/>
</dbReference>
<keyword evidence="2" id="KW-0560">Oxidoreductase</keyword>
<dbReference type="PANTHER" id="PTHR47706">
    <property type="entry name" value="NMRA-LIKE FAMILY PROTEIN"/>
    <property type="match status" value="1"/>
</dbReference>
<reference evidence="4" key="1">
    <citation type="submission" date="2020-05" db="EMBL/GenBank/DDBJ databases">
        <title>Phylogenomic resolution of chytrid fungi.</title>
        <authorList>
            <person name="Stajich J.E."/>
            <person name="Amses K."/>
            <person name="Simmons R."/>
            <person name="Seto K."/>
            <person name="Myers J."/>
            <person name="Bonds A."/>
            <person name="Quandt C.A."/>
            <person name="Barry K."/>
            <person name="Liu P."/>
            <person name="Grigoriev I."/>
            <person name="Longcore J.E."/>
            <person name="James T.Y."/>
        </authorList>
    </citation>
    <scope>NUCLEOTIDE SEQUENCE</scope>
    <source>
        <strain evidence="4">PLAUS21</strain>
    </source>
</reference>
<dbReference type="InterPro" id="IPR008030">
    <property type="entry name" value="NmrA-like"/>
</dbReference>